<evidence type="ECO:0000313" key="2">
    <source>
        <dbReference type="EMBL" id="MEW5290432.1"/>
    </source>
</evidence>
<evidence type="ECO:0008006" key="4">
    <source>
        <dbReference type="Google" id="ProtNLM"/>
    </source>
</evidence>
<keyword evidence="1" id="KW-0732">Signal</keyword>
<proteinExistence type="predicted"/>
<organism evidence="2 3">
    <name type="scientific">Erwinia papayae</name>
    <dbReference type="NCBI Taxonomy" id="206499"/>
    <lineage>
        <taxon>Bacteria</taxon>
        <taxon>Pseudomonadati</taxon>
        <taxon>Pseudomonadota</taxon>
        <taxon>Gammaproteobacteria</taxon>
        <taxon>Enterobacterales</taxon>
        <taxon>Erwiniaceae</taxon>
        <taxon>Erwinia</taxon>
    </lineage>
</organism>
<reference evidence="2 3" key="1">
    <citation type="submission" date="2024-07" db="EMBL/GenBank/DDBJ databases">
        <authorList>
            <person name="Dulla G.F.J."/>
            <person name="Delorm J.G."/>
        </authorList>
    </citation>
    <scope>NUCLEOTIDE SEQUENCE [LARGE SCALE GENOMIC DNA]</scope>
    <source>
        <strain evidence="2 3">JGD 233</strain>
    </source>
</reference>
<feature type="chain" id="PRO_5047537299" description="Lysozyme inhibitor LprI N-terminal domain-containing protein" evidence="1">
    <location>
        <begin position="20"/>
        <end position="139"/>
    </location>
</feature>
<dbReference type="Proteomes" id="UP001554567">
    <property type="component" value="Unassembled WGS sequence"/>
</dbReference>
<keyword evidence="3" id="KW-1185">Reference proteome</keyword>
<accession>A0ABV3N3U8</accession>
<dbReference type="EMBL" id="JBFKZN010000007">
    <property type="protein sequence ID" value="MEW5290432.1"/>
    <property type="molecule type" value="Genomic_DNA"/>
</dbReference>
<feature type="signal peptide" evidence="1">
    <location>
        <begin position="1"/>
        <end position="19"/>
    </location>
</feature>
<evidence type="ECO:0000256" key="1">
    <source>
        <dbReference type="SAM" id="SignalP"/>
    </source>
</evidence>
<dbReference type="RefSeq" id="WP_367167943.1">
    <property type="nucleotide sequence ID" value="NZ_JBFKZN010000007.1"/>
</dbReference>
<dbReference type="Gene3D" id="1.20.1270.180">
    <property type="match status" value="1"/>
</dbReference>
<protein>
    <recommendedName>
        <fullName evidence="4">Lysozyme inhibitor LprI N-terminal domain-containing protein</fullName>
    </recommendedName>
</protein>
<evidence type="ECO:0000313" key="3">
    <source>
        <dbReference type="Proteomes" id="UP001554567"/>
    </source>
</evidence>
<gene>
    <name evidence="2" type="ORF">ABW286_14785</name>
</gene>
<comment type="caution">
    <text evidence="2">The sequence shown here is derived from an EMBL/GenBank/DDBJ whole genome shotgun (WGS) entry which is preliminary data.</text>
</comment>
<name>A0ABV3N3U8_9GAMM</name>
<sequence length="139" mass="16401">MKIILMFLFFLQFSDIAMAGDDDYFKNETLESCYSKPVTAAVPNCMIYLADQKKTEYENKFSSLLKKAELSKNDFHNYHEFVKHLKASKKYWDSFMGEECLAEASLDENDSFAFHTDKNACMVRAYSERINYYTNYQFE</sequence>